<dbReference type="PROSITE" id="PS50923">
    <property type="entry name" value="SUSHI"/>
    <property type="match status" value="2"/>
</dbReference>
<evidence type="ECO:0000256" key="2">
    <source>
        <dbReference type="ARBA" id="ARBA00022659"/>
    </source>
</evidence>
<name>A0A3Q2EKG5_CYPVA</name>
<dbReference type="OMA" id="ITCRNSR"/>
<feature type="disulfide bond" evidence="8">
    <location>
        <begin position="88"/>
        <end position="131"/>
    </location>
</feature>
<keyword evidence="6 8" id="KW-1015">Disulfide bond</keyword>
<feature type="chain" id="PRO_5018585835" description="Sushi domain-containing protein" evidence="9">
    <location>
        <begin position="27"/>
        <end position="196"/>
    </location>
</feature>
<feature type="domain" description="Sushi" evidence="10">
    <location>
        <begin position="86"/>
        <end position="146"/>
    </location>
</feature>
<evidence type="ECO:0000313" key="11">
    <source>
        <dbReference type="Ensembl" id="ENSCVAP00000032434.1"/>
    </source>
</evidence>
<reference evidence="11" key="2">
    <citation type="submission" date="2025-09" db="UniProtKB">
        <authorList>
            <consortium name="Ensembl"/>
        </authorList>
    </citation>
    <scope>IDENTIFICATION</scope>
</reference>
<proteinExistence type="predicted"/>
<keyword evidence="2 8" id="KW-0768">Sushi</keyword>
<evidence type="ECO:0000256" key="6">
    <source>
        <dbReference type="ARBA" id="ARBA00023157"/>
    </source>
</evidence>
<dbReference type="Ensembl" id="ENSCVAT00000028232.1">
    <property type="protein sequence ID" value="ENSCVAP00000032434.1"/>
    <property type="gene ID" value="ENSCVAG00000022452.1"/>
</dbReference>
<dbReference type="Proteomes" id="UP000265020">
    <property type="component" value="Unassembled WGS sequence"/>
</dbReference>
<evidence type="ECO:0000256" key="8">
    <source>
        <dbReference type="PROSITE-ProRule" id="PRU00302"/>
    </source>
</evidence>
<dbReference type="SUPFAM" id="SSF57535">
    <property type="entry name" value="Complement control module/SCR domain"/>
    <property type="match status" value="2"/>
</dbReference>
<feature type="domain" description="Sushi" evidence="10">
    <location>
        <begin position="24"/>
        <end position="82"/>
    </location>
</feature>
<dbReference type="GO" id="GO:0016020">
    <property type="term" value="C:membrane"/>
    <property type="evidence" value="ECO:0007669"/>
    <property type="project" value="UniProtKB-SubCell"/>
</dbReference>
<evidence type="ECO:0000256" key="1">
    <source>
        <dbReference type="ARBA" id="ARBA00004370"/>
    </source>
</evidence>
<dbReference type="GeneTree" id="ENSGT00940000162307"/>
<dbReference type="AlphaFoldDB" id="A0A3Q2EKG5"/>
<dbReference type="FunFam" id="2.10.70.10:FF:000011">
    <property type="entry name" value="CUB and sushi domain-containing protein 3 isoform A"/>
    <property type="match status" value="2"/>
</dbReference>
<dbReference type="Pfam" id="PF00084">
    <property type="entry name" value="Sushi"/>
    <property type="match status" value="2"/>
</dbReference>
<evidence type="ECO:0000256" key="4">
    <source>
        <dbReference type="ARBA" id="ARBA00022737"/>
    </source>
</evidence>
<dbReference type="CDD" id="cd00033">
    <property type="entry name" value="CCP"/>
    <property type="match status" value="2"/>
</dbReference>
<evidence type="ECO:0000256" key="3">
    <source>
        <dbReference type="ARBA" id="ARBA00022729"/>
    </source>
</evidence>
<evidence type="ECO:0000259" key="10">
    <source>
        <dbReference type="PROSITE" id="PS50923"/>
    </source>
</evidence>
<dbReference type="InterPro" id="IPR035976">
    <property type="entry name" value="Sushi/SCR/CCP_sf"/>
</dbReference>
<keyword evidence="7" id="KW-0325">Glycoprotein</keyword>
<dbReference type="STRING" id="28743.ENSCVAP00000032434"/>
<comment type="subcellular location">
    <subcellularLocation>
        <location evidence="1">Membrane</location>
    </subcellularLocation>
</comment>
<keyword evidence="3 9" id="KW-0732">Signal</keyword>
<dbReference type="InterPro" id="IPR000436">
    <property type="entry name" value="Sushi_SCR_CCP_dom"/>
</dbReference>
<dbReference type="Gene3D" id="2.10.70.10">
    <property type="entry name" value="Complement Module, domain 1"/>
    <property type="match status" value="2"/>
</dbReference>
<reference evidence="11" key="1">
    <citation type="submission" date="2025-08" db="UniProtKB">
        <authorList>
            <consortium name="Ensembl"/>
        </authorList>
    </citation>
    <scope>IDENTIFICATION</scope>
</reference>
<keyword evidence="5" id="KW-0472">Membrane</keyword>
<sequence>MKNPLLFYTSDLHILCFLCCIAAVQCANPGTPAHGLISRVDGTTFSHSIVYSCMEGFFLTGSPTRQCLANGTWSGTAPNCTSEYLITCSDPGIPANGLRFGDDITVGQNVTFMCQPGFVMIGGENAISRTCTNNGTWSGTMPACKGKIVLFCSFLLIGSDTTTLSHQHSSKLDDLIRLAINVTQDFRSGNGSAYLI</sequence>
<organism evidence="11 12">
    <name type="scientific">Cyprinodon variegatus</name>
    <name type="common">Sheepshead minnow</name>
    <dbReference type="NCBI Taxonomy" id="28743"/>
    <lineage>
        <taxon>Eukaryota</taxon>
        <taxon>Metazoa</taxon>
        <taxon>Chordata</taxon>
        <taxon>Craniata</taxon>
        <taxon>Vertebrata</taxon>
        <taxon>Euteleostomi</taxon>
        <taxon>Actinopterygii</taxon>
        <taxon>Neopterygii</taxon>
        <taxon>Teleostei</taxon>
        <taxon>Neoteleostei</taxon>
        <taxon>Acanthomorphata</taxon>
        <taxon>Ovalentaria</taxon>
        <taxon>Atherinomorphae</taxon>
        <taxon>Cyprinodontiformes</taxon>
        <taxon>Cyprinodontidae</taxon>
        <taxon>Cyprinodon</taxon>
    </lineage>
</organism>
<evidence type="ECO:0000256" key="5">
    <source>
        <dbReference type="ARBA" id="ARBA00023136"/>
    </source>
</evidence>
<keyword evidence="4" id="KW-0677">Repeat</keyword>
<dbReference type="SMART" id="SM00032">
    <property type="entry name" value="CCP"/>
    <property type="match status" value="2"/>
</dbReference>
<comment type="caution">
    <text evidence="8">Lacks conserved residue(s) required for the propagation of feature annotation.</text>
</comment>
<feature type="signal peptide" evidence="9">
    <location>
        <begin position="1"/>
        <end position="26"/>
    </location>
</feature>
<keyword evidence="12" id="KW-1185">Reference proteome</keyword>
<feature type="disulfide bond" evidence="8">
    <location>
        <begin position="53"/>
        <end position="80"/>
    </location>
</feature>
<dbReference type="PANTHER" id="PTHR46393:SF7">
    <property type="entry name" value="COMPLEMENT C2"/>
    <property type="match status" value="1"/>
</dbReference>
<evidence type="ECO:0000256" key="7">
    <source>
        <dbReference type="ARBA" id="ARBA00023180"/>
    </source>
</evidence>
<accession>A0A3Q2EKG5</accession>
<evidence type="ECO:0000256" key="9">
    <source>
        <dbReference type="SAM" id="SignalP"/>
    </source>
</evidence>
<dbReference type="PANTHER" id="PTHR46393">
    <property type="entry name" value="SUSHI DOMAIN-CONTAINING PROTEIN"/>
    <property type="match status" value="1"/>
</dbReference>
<evidence type="ECO:0000313" key="12">
    <source>
        <dbReference type="Proteomes" id="UP000265020"/>
    </source>
</evidence>
<protein>
    <recommendedName>
        <fullName evidence="10">Sushi domain-containing protein</fullName>
    </recommendedName>
</protein>